<name>A0A9N9KVL9_9HELO</name>
<feature type="transmembrane region" description="Helical" evidence="5">
    <location>
        <begin position="73"/>
        <end position="96"/>
    </location>
</feature>
<evidence type="ECO:0000259" key="6">
    <source>
        <dbReference type="Pfam" id="PF01284"/>
    </source>
</evidence>
<evidence type="ECO:0000256" key="4">
    <source>
        <dbReference type="ARBA" id="ARBA00023136"/>
    </source>
</evidence>
<evidence type="ECO:0000256" key="1">
    <source>
        <dbReference type="ARBA" id="ARBA00004141"/>
    </source>
</evidence>
<keyword evidence="2 5" id="KW-0812">Transmembrane</keyword>
<dbReference type="Proteomes" id="UP000696280">
    <property type="component" value="Unassembled WGS sequence"/>
</dbReference>
<evidence type="ECO:0000313" key="8">
    <source>
        <dbReference type="Proteomes" id="UP000696280"/>
    </source>
</evidence>
<evidence type="ECO:0000256" key="3">
    <source>
        <dbReference type="ARBA" id="ARBA00022989"/>
    </source>
</evidence>
<keyword evidence="4 5" id="KW-0472">Membrane</keyword>
<sequence length="155" mass="17725">MVNTQAFTLPLRILQAVFGVIELGLTAYIVSRYYGNWSPSQVDFLLFCSIWTLLILIYLVLAPIRFPRFAHKYAILGVEFVTMIFWFAGFIAFAVLLNDWGCDSRWSYCKSSQAAAVFGAFEWLLFLVSTVFSAMHCWSTRGSYSKNNPNVEMQV</sequence>
<dbReference type="AlphaFoldDB" id="A0A9N9KVL9"/>
<feature type="transmembrane region" description="Helical" evidence="5">
    <location>
        <begin position="42"/>
        <end position="61"/>
    </location>
</feature>
<keyword evidence="3 5" id="KW-1133">Transmembrane helix</keyword>
<protein>
    <recommendedName>
        <fullName evidence="6">MARVEL domain-containing protein</fullName>
    </recommendedName>
</protein>
<feature type="transmembrane region" description="Helical" evidence="5">
    <location>
        <begin position="12"/>
        <end position="30"/>
    </location>
</feature>
<dbReference type="InterPro" id="IPR008253">
    <property type="entry name" value="Marvel"/>
</dbReference>
<feature type="domain" description="MARVEL" evidence="6">
    <location>
        <begin position="8"/>
        <end position="132"/>
    </location>
</feature>
<dbReference type="Pfam" id="PF01284">
    <property type="entry name" value="MARVEL"/>
    <property type="match status" value="1"/>
</dbReference>
<evidence type="ECO:0000256" key="2">
    <source>
        <dbReference type="ARBA" id="ARBA00022692"/>
    </source>
</evidence>
<dbReference type="OrthoDB" id="2117453at2759"/>
<organism evidence="7 8">
    <name type="scientific">Hymenoscyphus fraxineus</name>
    <dbReference type="NCBI Taxonomy" id="746836"/>
    <lineage>
        <taxon>Eukaryota</taxon>
        <taxon>Fungi</taxon>
        <taxon>Dikarya</taxon>
        <taxon>Ascomycota</taxon>
        <taxon>Pezizomycotina</taxon>
        <taxon>Leotiomycetes</taxon>
        <taxon>Helotiales</taxon>
        <taxon>Helotiaceae</taxon>
        <taxon>Hymenoscyphus</taxon>
    </lineage>
</organism>
<proteinExistence type="predicted"/>
<dbReference type="EMBL" id="CAJVRL010000050">
    <property type="protein sequence ID" value="CAG8953443.1"/>
    <property type="molecule type" value="Genomic_DNA"/>
</dbReference>
<dbReference type="PANTHER" id="PTHR37451">
    <property type="entry name" value="MARVEL DOMAIN"/>
    <property type="match status" value="1"/>
</dbReference>
<dbReference type="PANTHER" id="PTHR37451:SF1">
    <property type="entry name" value="MARVEL DOMAIN-CONTAINING PROTEIN"/>
    <property type="match status" value="1"/>
</dbReference>
<accession>A0A9N9KVL9</accession>
<feature type="transmembrane region" description="Helical" evidence="5">
    <location>
        <begin position="116"/>
        <end position="138"/>
    </location>
</feature>
<reference evidence="7" key="1">
    <citation type="submission" date="2021-07" db="EMBL/GenBank/DDBJ databases">
        <authorList>
            <person name="Durling M."/>
        </authorList>
    </citation>
    <scope>NUCLEOTIDE SEQUENCE</scope>
</reference>
<dbReference type="GO" id="GO:0016020">
    <property type="term" value="C:membrane"/>
    <property type="evidence" value="ECO:0007669"/>
    <property type="project" value="UniProtKB-SubCell"/>
</dbReference>
<keyword evidence="8" id="KW-1185">Reference proteome</keyword>
<evidence type="ECO:0000313" key="7">
    <source>
        <dbReference type="EMBL" id="CAG8953443.1"/>
    </source>
</evidence>
<gene>
    <name evidence="7" type="ORF">HYFRA_00010192</name>
</gene>
<comment type="caution">
    <text evidence="7">The sequence shown here is derived from an EMBL/GenBank/DDBJ whole genome shotgun (WGS) entry which is preliminary data.</text>
</comment>
<comment type="subcellular location">
    <subcellularLocation>
        <location evidence="1">Membrane</location>
        <topology evidence="1">Multi-pass membrane protein</topology>
    </subcellularLocation>
</comment>
<evidence type="ECO:0000256" key="5">
    <source>
        <dbReference type="SAM" id="Phobius"/>
    </source>
</evidence>